<protein>
    <submittedName>
        <fullName evidence="1">Uncharacterized protein</fullName>
    </submittedName>
</protein>
<gene>
    <name evidence="1" type="ORF">RAG0_00211</name>
</gene>
<name>A0A1E1JRF4_9HELO</name>
<evidence type="ECO:0000313" key="2">
    <source>
        <dbReference type="Proteomes" id="UP000178912"/>
    </source>
</evidence>
<accession>A0A1E1JRF4</accession>
<organism evidence="1 2">
    <name type="scientific">Rhynchosporium agropyri</name>
    <dbReference type="NCBI Taxonomy" id="914238"/>
    <lineage>
        <taxon>Eukaryota</taxon>
        <taxon>Fungi</taxon>
        <taxon>Dikarya</taxon>
        <taxon>Ascomycota</taxon>
        <taxon>Pezizomycotina</taxon>
        <taxon>Leotiomycetes</taxon>
        <taxon>Helotiales</taxon>
        <taxon>Ploettnerulaceae</taxon>
        <taxon>Rhynchosporium</taxon>
    </lineage>
</organism>
<proteinExistence type="predicted"/>
<keyword evidence="2" id="KW-1185">Reference proteome</keyword>
<dbReference type="Proteomes" id="UP000178912">
    <property type="component" value="Unassembled WGS sequence"/>
</dbReference>
<reference evidence="2" key="1">
    <citation type="submission" date="2016-03" db="EMBL/GenBank/DDBJ databases">
        <authorList>
            <person name="Guldener U."/>
        </authorList>
    </citation>
    <scope>NUCLEOTIDE SEQUENCE [LARGE SCALE GENOMIC DNA]</scope>
    <source>
        <strain evidence="2">04CH-RAC-A.6.1</strain>
    </source>
</reference>
<sequence>MVYYPANHKEDHTPMKYQTTIRNESSVLFRYK</sequence>
<dbReference type="EMBL" id="FJUX01000001">
    <property type="protein sequence ID" value="CZS88465.1"/>
    <property type="molecule type" value="Genomic_DNA"/>
</dbReference>
<evidence type="ECO:0000313" key="1">
    <source>
        <dbReference type="EMBL" id="CZS88465.1"/>
    </source>
</evidence>
<dbReference type="AlphaFoldDB" id="A0A1E1JRF4"/>